<evidence type="ECO:0000313" key="2">
    <source>
        <dbReference type="Proteomes" id="UP000466683"/>
    </source>
</evidence>
<proteinExistence type="predicted"/>
<protein>
    <submittedName>
        <fullName evidence="1">Uncharacterized protein</fullName>
    </submittedName>
</protein>
<reference evidence="1 2" key="1">
    <citation type="journal article" date="2019" name="Emerg. Microbes Infect.">
        <title>Comprehensive subspecies identification of 175 nontuberculous mycobacteria species based on 7547 genomic profiles.</title>
        <authorList>
            <person name="Matsumoto Y."/>
            <person name="Kinjo T."/>
            <person name="Motooka D."/>
            <person name="Nabeya D."/>
            <person name="Jung N."/>
            <person name="Uechi K."/>
            <person name="Horii T."/>
            <person name="Iida T."/>
            <person name="Fujita J."/>
            <person name="Nakamura S."/>
        </authorList>
    </citation>
    <scope>NUCLEOTIDE SEQUENCE [LARGE SCALE GENOMIC DNA]</scope>
    <source>
        <strain evidence="1 2">JCM 15653</strain>
    </source>
</reference>
<sequence>MLGAPQHLLGAPQHLLGPGEQQVTLHLVDADTRVDIEHGPQRRRRLAADGEEVKPQLRGQIAAHLHPTHAVATGIEPR</sequence>
<dbReference type="EMBL" id="AP022579">
    <property type="protein sequence ID" value="BBX91400.1"/>
    <property type="molecule type" value="Genomic_DNA"/>
</dbReference>
<accession>A0ABM7IX23</accession>
<evidence type="ECO:0000313" key="1">
    <source>
        <dbReference type="EMBL" id="BBX91400.1"/>
    </source>
</evidence>
<keyword evidence="2" id="KW-1185">Reference proteome</keyword>
<gene>
    <name evidence="1" type="ORF">MBOE_30490</name>
</gene>
<organism evidence="1 2">
    <name type="scientific">Mycolicibacterium boenickei</name>
    <dbReference type="NCBI Taxonomy" id="146017"/>
    <lineage>
        <taxon>Bacteria</taxon>
        <taxon>Bacillati</taxon>
        <taxon>Actinomycetota</taxon>
        <taxon>Actinomycetes</taxon>
        <taxon>Mycobacteriales</taxon>
        <taxon>Mycobacteriaceae</taxon>
        <taxon>Mycolicibacterium</taxon>
    </lineage>
</organism>
<name>A0ABM7IX23_9MYCO</name>
<dbReference type="Proteomes" id="UP000466683">
    <property type="component" value="Chromosome"/>
</dbReference>